<keyword evidence="5" id="KW-1185">Reference proteome</keyword>
<protein>
    <recommendedName>
        <fullName evidence="2">Mitochondrial fission process protein 1</fullName>
    </recommendedName>
    <alternativeName>
        <fullName evidence="3">Mitochondrial 18 kDa protein</fullName>
    </alternativeName>
</protein>
<sequence length="140" mass="15670">MPDPFIVVPIRHLGHGFAIGEALTYRFDTGYIDACNTIGISYIFLHALHQGFIQPHFKRALIGVFDTLVFDGIASAIVPSFMTYHVCRITANVMSDIRGIPLVVRKWGPTCIGLGVLFLTYAYIDETVDKIMNETIRTSY</sequence>
<evidence type="ECO:0000256" key="1">
    <source>
        <dbReference type="ARBA" id="ARBA00009224"/>
    </source>
</evidence>
<accession>A0AAV2IS56</accession>
<dbReference type="AlphaFoldDB" id="A0AAV2IS56"/>
<proteinExistence type="inferred from homology"/>
<reference evidence="4 5" key="1">
    <citation type="submission" date="2024-04" db="EMBL/GenBank/DDBJ databases">
        <authorList>
            <consortium name="Genoscope - CEA"/>
            <person name="William W."/>
        </authorList>
    </citation>
    <scope>NUCLEOTIDE SEQUENCE [LARGE SCALE GENOMIC DNA]</scope>
</reference>
<gene>
    <name evidence="4" type="ORF">GSLYS_00021136001</name>
</gene>
<evidence type="ECO:0000256" key="2">
    <source>
        <dbReference type="ARBA" id="ARBA00017835"/>
    </source>
</evidence>
<dbReference type="GO" id="GO:0005739">
    <property type="term" value="C:mitochondrion"/>
    <property type="evidence" value="ECO:0007669"/>
    <property type="project" value="TreeGrafter"/>
</dbReference>
<dbReference type="Pfam" id="PF10558">
    <property type="entry name" value="MTP18"/>
    <property type="match status" value="1"/>
</dbReference>
<dbReference type="EMBL" id="CAXITT010001077">
    <property type="protein sequence ID" value="CAL1547819.1"/>
    <property type="molecule type" value="Genomic_DNA"/>
</dbReference>
<evidence type="ECO:0000256" key="3">
    <source>
        <dbReference type="ARBA" id="ARBA00029631"/>
    </source>
</evidence>
<comment type="caution">
    <text evidence="4">The sequence shown here is derived from an EMBL/GenBank/DDBJ whole genome shotgun (WGS) entry which is preliminary data.</text>
</comment>
<organism evidence="4 5">
    <name type="scientific">Lymnaea stagnalis</name>
    <name type="common">Great pond snail</name>
    <name type="synonym">Helix stagnalis</name>
    <dbReference type="NCBI Taxonomy" id="6523"/>
    <lineage>
        <taxon>Eukaryota</taxon>
        <taxon>Metazoa</taxon>
        <taxon>Spiralia</taxon>
        <taxon>Lophotrochozoa</taxon>
        <taxon>Mollusca</taxon>
        <taxon>Gastropoda</taxon>
        <taxon>Heterobranchia</taxon>
        <taxon>Euthyneura</taxon>
        <taxon>Panpulmonata</taxon>
        <taxon>Hygrophila</taxon>
        <taxon>Lymnaeoidea</taxon>
        <taxon>Lymnaeidae</taxon>
        <taxon>Lymnaea</taxon>
    </lineage>
</organism>
<dbReference type="PANTHER" id="PTHR11001">
    <property type="entry name" value="MITOCHONDRIAL FISSION PROCESS PROTEIN 1"/>
    <property type="match status" value="1"/>
</dbReference>
<dbReference type="GO" id="GO:0000266">
    <property type="term" value="P:mitochondrial fission"/>
    <property type="evidence" value="ECO:0007669"/>
    <property type="project" value="TreeGrafter"/>
</dbReference>
<dbReference type="PANTHER" id="PTHR11001:SF2">
    <property type="entry name" value="MITOCHONDRIAL FISSION PROCESS PROTEIN 1"/>
    <property type="match status" value="1"/>
</dbReference>
<dbReference type="Proteomes" id="UP001497497">
    <property type="component" value="Unassembled WGS sequence"/>
</dbReference>
<name>A0AAV2IS56_LYMST</name>
<comment type="similarity">
    <text evidence="1">Belongs to the MTFP1 family.</text>
</comment>
<evidence type="ECO:0000313" key="4">
    <source>
        <dbReference type="EMBL" id="CAL1547819.1"/>
    </source>
</evidence>
<evidence type="ECO:0000313" key="5">
    <source>
        <dbReference type="Proteomes" id="UP001497497"/>
    </source>
</evidence>
<dbReference type="InterPro" id="IPR019560">
    <property type="entry name" value="Mitochondrial_18_kDa_protein"/>
</dbReference>